<dbReference type="Proteomes" id="UP000786811">
    <property type="component" value="Unassembled WGS sequence"/>
</dbReference>
<reference evidence="1" key="1">
    <citation type="submission" date="2021-04" db="EMBL/GenBank/DDBJ databases">
        <authorList>
            <person name="Chebbi M.A.C M."/>
        </authorList>
    </citation>
    <scope>NUCLEOTIDE SEQUENCE</scope>
</reference>
<dbReference type="Pfam" id="PF14964">
    <property type="entry name" value="INTS15"/>
    <property type="match status" value="1"/>
</dbReference>
<evidence type="ECO:0000313" key="1">
    <source>
        <dbReference type="EMBL" id="CAG5096277.1"/>
    </source>
</evidence>
<dbReference type="EMBL" id="CAJNRD030001121">
    <property type="protein sequence ID" value="CAG5096277.1"/>
    <property type="molecule type" value="Genomic_DNA"/>
</dbReference>
<comment type="caution">
    <text evidence="1">The sequence shown here is derived from an EMBL/GenBank/DDBJ whole genome shotgun (WGS) entry which is preliminary data.</text>
</comment>
<evidence type="ECO:0000313" key="2">
    <source>
        <dbReference type="Proteomes" id="UP000786811"/>
    </source>
</evidence>
<accession>A0A8J2HI61</accession>
<proteinExistence type="predicted"/>
<dbReference type="AlphaFoldDB" id="A0A8J2HI61"/>
<name>A0A8J2HI61_COTCN</name>
<protein>
    <submittedName>
        <fullName evidence="1">Similar to zgc:56409: Uncharacterized protein C7orf26 homolog (Danio rerio)</fullName>
    </submittedName>
</protein>
<organism evidence="1 2">
    <name type="scientific">Cotesia congregata</name>
    <name type="common">Parasitoid wasp</name>
    <name type="synonym">Apanteles congregatus</name>
    <dbReference type="NCBI Taxonomy" id="51543"/>
    <lineage>
        <taxon>Eukaryota</taxon>
        <taxon>Metazoa</taxon>
        <taxon>Ecdysozoa</taxon>
        <taxon>Arthropoda</taxon>
        <taxon>Hexapoda</taxon>
        <taxon>Insecta</taxon>
        <taxon>Pterygota</taxon>
        <taxon>Neoptera</taxon>
        <taxon>Endopterygota</taxon>
        <taxon>Hymenoptera</taxon>
        <taxon>Apocrita</taxon>
        <taxon>Ichneumonoidea</taxon>
        <taxon>Braconidae</taxon>
        <taxon>Microgastrinae</taxon>
        <taxon>Cotesia</taxon>
    </lineage>
</organism>
<dbReference type="OrthoDB" id="5861309at2759"/>
<sequence>MNYSAYPQTNSSIPDSDIKYYLRKLDFPACAKEALVAIADLSRMTGSTVRQQIQLQTDLMIEFVFGEVDKLKQQKKPESLQEFQLIEVLSDFFRDPDRSPAVRNAVFLFLFPGECPRYEILGNLVSLSISTQNRQVLDSTGMWMQQLGSTSAQSVDLAKHILNDFFVFSPNSIDKLKQLPVLVPYFTANLLTAIGEVYKFLDPPNELLKLVGDWIDDNPGLLTTSLMDNPALPSGGIPMTPITPIAGLFRWCILNPARKEDDIDKNTIDERKKLYSKIQQLLMDAVLRLKDNSGNKHAISAQHLAQTTRTLTSLLEQSGPSVLKVNCDLAMERLAQAVSTALSVNCIYGNKQELLALLQPLACRHFLIEWTLMTYGSKVSVV</sequence>
<dbReference type="PANTHER" id="PTHR14540:SF2">
    <property type="entry name" value="INTEGRATOR COMPLEX SUBUNIT 15"/>
    <property type="match status" value="1"/>
</dbReference>
<gene>
    <name evidence="1" type="ORF">HICCMSTLAB_LOCUS8129</name>
</gene>
<dbReference type="InterPro" id="IPR027844">
    <property type="entry name" value="INTS15"/>
</dbReference>
<keyword evidence="2" id="KW-1185">Reference proteome</keyword>
<dbReference type="PANTHER" id="PTHR14540">
    <property type="entry name" value="INTEGRATOR COMPLEX SUBUNIT 15"/>
    <property type="match status" value="1"/>
</dbReference>